<dbReference type="RefSeq" id="WP_048112045.1">
    <property type="nucleotide sequence ID" value="NZ_CP010070.1"/>
</dbReference>
<accession>A0A0A7LDY1</accession>
<dbReference type="InterPro" id="IPR035965">
    <property type="entry name" value="PAS-like_dom_sf"/>
</dbReference>
<organism evidence="2 3">
    <name type="scientific">Candidatus Methanoplasma termitum</name>
    <dbReference type="NCBI Taxonomy" id="1577791"/>
    <lineage>
        <taxon>Archaea</taxon>
        <taxon>Methanobacteriati</taxon>
        <taxon>Thermoplasmatota</taxon>
        <taxon>Thermoplasmata</taxon>
        <taxon>Methanomassiliicoccales</taxon>
        <taxon>Methanomassiliicoccaceae</taxon>
        <taxon>Candidatus Methanoplasma</taxon>
    </lineage>
</organism>
<dbReference type="InterPro" id="IPR000014">
    <property type="entry name" value="PAS"/>
</dbReference>
<keyword evidence="3" id="KW-1185">Reference proteome</keyword>
<evidence type="ECO:0000259" key="1">
    <source>
        <dbReference type="Pfam" id="PF13188"/>
    </source>
</evidence>
<proteinExistence type="predicted"/>
<protein>
    <recommendedName>
        <fullName evidence="1">PAS domain-containing protein</fullName>
    </recommendedName>
</protein>
<dbReference type="AlphaFoldDB" id="A0A0A7LDY1"/>
<dbReference type="GeneID" id="24818292"/>
<dbReference type="SUPFAM" id="SSF55785">
    <property type="entry name" value="PYP-like sensor domain (PAS domain)"/>
    <property type="match status" value="1"/>
</dbReference>
<evidence type="ECO:0000313" key="2">
    <source>
        <dbReference type="EMBL" id="AIZ56512.1"/>
    </source>
</evidence>
<dbReference type="HOGENOM" id="CLU_1943760_0_0_2"/>
<dbReference type="Proteomes" id="UP000030787">
    <property type="component" value="Chromosome"/>
</dbReference>
<name>A0A0A7LDY1_9ARCH</name>
<feature type="domain" description="PAS" evidence="1">
    <location>
        <begin position="21"/>
        <end position="68"/>
    </location>
</feature>
<sequence length="129" mass="14587">MLYRNVHPIMGVNEISAESLLNLILDKVDDMIIINDRDRAIIWMNRAAQRGLCVDIENVVGMKCYKLFGATCCCDNCVANHTLGGPHRCGCKFKCTNKTGEFICEPVPYYKDGKLKVVVQHIRPINKNE</sequence>
<evidence type="ECO:0000313" key="3">
    <source>
        <dbReference type="Proteomes" id="UP000030787"/>
    </source>
</evidence>
<dbReference type="STRING" id="1577791.Mpt1_c06260"/>
<dbReference type="EMBL" id="CP010070">
    <property type="protein sequence ID" value="AIZ56512.1"/>
    <property type="molecule type" value="Genomic_DNA"/>
</dbReference>
<dbReference type="Gene3D" id="3.30.450.20">
    <property type="entry name" value="PAS domain"/>
    <property type="match status" value="1"/>
</dbReference>
<dbReference type="Pfam" id="PF13188">
    <property type="entry name" value="PAS_8"/>
    <property type="match status" value="1"/>
</dbReference>
<gene>
    <name evidence="2" type="ORF">Mpt1_c06260</name>
</gene>
<dbReference type="KEGG" id="mear:Mpt1_c06260"/>
<reference evidence="2 3" key="1">
    <citation type="journal article" date="2014" name="Appl. Environ. Microbiol.">
        <title>Comparative Genome Analysis of 'Candidatus Methanoplasma termitum' Indicates a New Mode of Energy Metabolism in the Seventh Order of Methanogens.</title>
        <authorList>
            <person name="Lang K."/>
            <person name="Schuldes J."/>
            <person name="Klingl A."/>
            <person name="Poehlein A."/>
            <person name="Daniel R."/>
            <person name="Brune A."/>
        </authorList>
    </citation>
    <scope>NUCLEOTIDE SEQUENCE [LARGE SCALE GENOMIC DNA]</scope>
    <source>
        <strain evidence="3">Mpt1</strain>
    </source>
</reference>